<keyword evidence="6 8" id="KW-0460">Magnesium</keyword>
<evidence type="ECO:0000313" key="10">
    <source>
        <dbReference type="EMBL" id="GGR18285.1"/>
    </source>
</evidence>
<dbReference type="EC" id="3.1.-.-" evidence="8"/>
<comment type="cofactor">
    <cofactor evidence="1 8">
        <name>Mg(2+)</name>
        <dbReference type="ChEBI" id="CHEBI:18420"/>
    </cofactor>
</comment>
<dbReference type="Pfam" id="PF01850">
    <property type="entry name" value="PIN"/>
    <property type="match status" value="1"/>
</dbReference>
<evidence type="ECO:0000256" key="5">
    <source>
        <dbReference type="ARBA" id="ARBA00022801"/>
    </source>
</evidence>
<evidence type="ECO:0000256" key="8">
    <source>
        <dbReference type="HAMAP-Rule" id="MF_00265"/>
    </source>
</evidence>
<evidence type="ECO:0000256" key="7">
    <source>
        <dbReference type="ARBA" id="ARBA00038093"/>
    </source>
</evidence>
<dbReference type="CDD" id="cd18746">
    <property type="entry name" value="PIN_VapC4-5_FitB-like"/>
    <property type="match status" value="1"/>
</dbReference>
<protein>
    <recommendedName>
        <fullName evidence="8">Ribonuclease VapC</fullName>
        <shortName evidence="8">RNase VapC</shortName>
        <ecNumber evidence="8">3.1.-.-</ecNumber>
    </recommendedName>
    <alternativeName>
        <fullName evidence="8">Toxin VapC</fullName>
    </alternativeName>
</protein>
<evidence type="ECO:0000313" key="11">
    <source>
        <dbReference type="Proteomes" id="UP000603865"/>
    </source>
</evidence>
<feature type="binding site" evidence="8">
    <location>
        <position position="5"/>
    </location>
    <ligand>
        <name>Mg(2+)</name>
        <dbReference type="ChEBI" id="CHEBI:18420"/>
    </ligand>
</feature>
<sequence>MFLLDTNVVSERSKLVPDERVRGWLQRHRIGETYLSVITLAELEQGILRLGNTRRATELRSFLERLEGQFHGRVLDIDRQVASTWAQMTAQAIQAGQTLGYADSLIAATARTHHLTVVTRNTADFLPAGVPVINPWQTDEA</sequence>
<comment type="similarity">
    <text evidence="7 8">Belongs to the PINc/VapC protein family.</text>
</comment>
<name>A0A918CE16_9DEIO</name>
<gene>
    <name evidence="10" type="primary">fitB</name>
    <name evidence="8" type="synonym">vapC</name>
    <name evidence="10" type="ORF">GCM10008957_33820</name>
</gene>
<dbReference type="InterPro" id="IPR029060">
    <property type="entry name" value="PIN-like_dom_sf"/>
</dbReference>
<dbReference type="GO" id="GO:0000287">
    <property type="term" value="F:magnesium ion binding"/>
    <property type="evidence" value="ECO:0007669"/>
    <property type="project" value="UniProtKB-UniRule"/>
</dbReference>
<evidence type="ECO:0000256" key="3">
    <source>
        <dbReference type="ARBA" id="ARBA00022722"/>
    </source>
</evidence>
<keyword evidence="11" id="KW-1185">Reference proteome</keyword>
<keyword evidence="2 8" id="KW-1277">Toxin-antitoxin system</keyword>
<accession>A0A918CE16</accession>
<dbReference type="Proteomes" id="UP000603865">
    <property type="component" value="Unassembled WGS sequence"/>
</dbReference>
<evidence type="ECO:0000256" key="6">
    <source>
        <dbReference type="ARBA" id="ARBA00022842"/>
    </source>
</evidence>
<reference evidence="10" key="1">
    <citation type="journal article" date="2014" name="Int. J. Syst. Evol. Microbiol.">
        <title>Complete genome sequence of Corynebacterium casei LMG S-19264T (=DSM 44701T), isolated from a smear-ripened cheese.</title>
        <authorList>
            <consortium name="US DOE Joint Genome Institute (JGI-PGF)"/>
            <person name="Walter F."/>
            <person name="Albersmeier A."/>
            <person name="Kalinowski J."/>
            <person name="Ruckert C."/>
        </authorList>
    </citation>
    <scope>NUCLEOTIDE SEQUENCE</scope>
    <source>
        <strain evidence="10">JCM 31311</strain>
    </source>
</reference>
<dbReference type="GO" id="GO:0090729">
    <property type="term" value="F:toxin activity"/>
    <property type="evidence" value="ECO:0007669"/>
    <property type="project" value="UniProtKB-KW"/>
</dbReference>
<dbReference type="Gene3D" id="3.40.50.1010">
    <property type="entry name" value="5'-nuclease"/>
    <property type="match status" value="1"/>
</dbReference>
<comment type="caution">
    <text evidence="10">The sequence shown here is derived from an EMBL/GenBank/DDBJ whole genome shotgun (WGS) entry which is preliminary data.</text>
</comment>
<keyword evidence="8" id="KW-0800">Toxin</keyword>
<keyword evidence="5 8" id="KW-0378">Hydrolase</keyword>
<evidence type="ECO:0000256" key="4">
    <source>
        <dbReference type="ARBA" id="ARBA00022723"/>
    </source>
</evidence>
<dbReference type="PANTHER" id="PTHR33653:SF1">
    <property type="entry name" value="RIBONUCLEASE VAPC2"/>
    <property type="match status" value="1"/>
</dbReference>
<dbReference type="InterPro" id="IPR002716">
    <property type="entry name" value="PIN_dom"/>
</dbReference>
<reference evidence="10" key="2">
    <citation type="submission" date="2020-09" db="EMBL/GenBank/DDBJ databases">
        <authorList>
            <person name="Sun Q."/>
            <person name="Ohkuma M."/>
        </authorList>
    </citation>
    <scope>NUCLEOTIDE SEQUENCE</scope>
    <source>
        <strain evidence="10">JCM 31311</strain>
    </source>
</reference>
<dbReference type="InterPro" id="IPR022907">
    <property type="entry name" value="VapC_family"/>
</dbReference>
<evidence type="ECO:0000256" key="2">
    <source>
        <dbReference type="ARBA" id="ARBA00022649"/>
    </source>
</evidence>
<dbReference type="InterPro" id="IPR050556">
    <property type="entry name" value="Type_II_TA_system_RNase"/>
</dbReference>
<dbReference type="SUPFAM" id="SSF88723">
    <property type="entry name" value="PIN domain-like"/>
    <property type="match status" value="1"/>
</dbReference>
<dbReference type="HAMAP" id="MF_00265">
    <property type="entry name" value="VapC_Nob1"/>
    <property type="match status" value="1"/>
</dbReference>
<keyword evidence="4 8" id="KW-0479">Metal-binding</keyword>
<feature type="binding site" evidence="8">
    <location>
        <position position="103"/>
    </location>
    <ligand>
        <name>Mg(2+)</name>
        <dbReference type="ChEBI" id="CHEBI:18420"/>
    </ligand>
</feature>
<dbReference type="PANTHER" id="PTHR33653">
    <property type="entry name" value="RIBONUCLEASE VAPC2"/>
    <property type="match status" value="1"/>
</dbReference>
<comment type="function">
    <text evidence="8">Toxic component of a toxin-antitoxin (TA) system. An RNase.</text>
</comment>
<dbReference type="RefSeq" id="WP_189091685.1">
    <property type="nucleotide sequence ID" value="NZ_BMQL01000021.1"/>
</dbReference>
<proteinExistence type="inferred from homology"/>
<organism evidence="10 11">
    <name type="scientific">Deinococcus ruber</name>
    <dbReference type="NCBI Taxonomy" id="1848197"/>
    <lineage>
        <taxon>Bacteria</taxon>
        <taxon>Thermotogati</taxon>
        <taxon>Deinococcota</taxon>
        <taxon>Deinococci</taxon>
        <taxon>Deinococcales</taxon>
        <taxon>Deinococcaceae</taxon>
        <taxon>Deinococcus</taxon>
    </lineage>
</organism>
<dbReference type="GO" id="GO:0016787">
    <property type="term" value="F:hydrolase activity"/>
    <property type="evidence" value="ECO:0007669"/>
    <property type="project" value="UniProtKB-KW"/>
</dbReference>
<dbReference type="GO" id="GO:0004540">
    <property type="term" value="F:RNA nuclease activity"/>
    <property type="evidence" value="ECO:0007669"/>
    <property type="project" value="InterPro"/>
</dbReference>
<keyword evidence="3 8" id="KW-0540">Nuclease</keyword>
<evidence type="ECO:0000259" key="9">
    <source>
        <dbReference type="Pfam" id="PF01850"/>
    </source>
</evidence>
<feature type="domain" description="PIN" evidence="9">
    <location>
        <begin position="3"/>
        <end position="122"/>
    </location>
</feature>
<evidence type="ECO:0000256" key="1">
    <source>
        <dbReference type="ARBA" id="ARBA00001946"/>
    </source>
</evidence>
<dbReference type="EMBL" id="BMQL01000021">
    <property type="protein sequence ID" value="GGR18285.1"/>
    <property type="molecule type" value="Genomic_DNA"/>
</dbReference>
<dbReference type="AlphaFoldDB" id="A0A918CE16"/>